<feature type="transmembrane region" description="Helical" evidence="1">
    <location>
        <begin position="56"/>
        <end position="74"/>
    </location>
</feature>
<dbReference type="PANTHER" id="PTHR10790:SF51">
    <property type="entry name" value="TETRATRICOPEPTIDE REPEAT PROTEIN"/>
    <property type="match status" value="1"/>
</dbReference>
<accession>B8GKL2</accession>
<gene>
    <name evidence="2" type="ordered locus">Mpal_0522</name>
</gene>
<name>B8GKL2_METPE</name>
<dbReference type="Pfam" id="PF10060">
    <property type="entry name" value="DUF2298"/>
    <property type="match status" value="1"/>
</dbReference>
<feature type="transmembrane region" description="Helical" evidence="1">
    <location>
        <begin position="248"/>
        <end position="269"/>
    </location>
</feature>
<reference evidence="2 3" key="1">
    <citation type="journal article" date="2015" name="Genome Announc.">
        <title>Complete Genome Sequence of Methanosphaerula palustris E1-9CT, a Hydrogenotrophic Methanogen Isolated from a Minerotrophic Fen Peatland.</title>
        <authorList>
            <person name="Cadillo-Quiroz H."/>
            <person name="Browne P."/>
            <person name="Kyrpides N."/>
            <person name="Woyke T."/>
            <person name="Goodwin L."/>
            <person name="Detter C."/>
            <person name="Yavitt J.B."/>
            <person name="Zinder S.H."/>
        </authorList>
    </citation>
    <scope>NUCLEOTIDE SEQUENCE [LARGE SCALE GENOMIC DNA]</scope>
    <source>
        <strain evidence="3">ATCC BAA-1556 / DSM 19958 / E1-9c</strain>
    </source>
</reference>
<dbReference type="Proteomes" id="UP000002457">
    <property type="component" value="Chromosome"/>
</dbReference>
<keyword evidence="1" id="KW-1133">Transmembrane helix</keyword>
<dbReference type="InterPro" id="IPR018746">
    <property type="entry name" value="DUF2298"/>
</dbReference>
<evidence type="ECO:0000313" key="2">
    <source>
        <dbReference type="EMBL" id="ACL15895.1"/>
    </source>
</evidence>
<feature type="transmembrane region" description="Helical" evidence="1">
    <location>
        <begin position="31"/>
        <end position="50"/>
    </location>
</feature>
<sequence>MQVAAVIIWLVLIKLLQLSLWPLLQEGCGRFAYPASFTGSVLAYTLLSWYCGLLHLPVWLALLPFGVLLAYHLYRREYTRASLAGMWRWDLVFLGFFLFMLEARYTNPSASYAEKFMDLGFISSVMRTPVVPPLDPWYAGGYQNVYYYLGYWLVGALGAVTGIPASVVFNLALPTIMGLAAVNLYAIGDLLLKRLSWLPTLILLLPNPSAFLLSFGGNDLSKVAWDSTRVIDNTINEYPLFSFTWGDVHAHVLGIFNQVFLIFLLLLCIRTWKDLTSRGRGLLMLLVAVSLGSMPGINSWDVLIYAPITLGVCLYLVWQERQQAVAGLLQYLPLVIPVLAIAAYLPFYLQMSSAGIKGIGIVHLPSAPAQFLLVHGFFLLVFYAFSARDLVKRPYLIAAAIPFLLTGYYAAAIAVIPLVSFATRKARRHEELLAVCGLLVAVFCEILYLKDNMGDQYFRMNTVFKFYVAAWLLMGSASAVMIGRAIDESRLSVHLASIGDARGKGMAVLLIAVLLITPFAVTGKLTAPDRTLDGLAYVETTHPGDAAAVAFLSQLKGSPVIVEAQGSDYTYAARISSFTGLPAIIGWTFHEYMWRGDYGPVSERMADVKTIYQDPSQTVSLMKKYNATLLYVGETEWTTYQVSLPTTGLKQIYSGQGVQIYQLA</sequence>
<feature type="transmembrane region" description="Helical" evidence="1">
    <location>
        <begin position="325"/>
        <end position="347"/>
    </location>
</feature>
<proteinExistence type="predicted"/>
<feature type="transmembrane region" description="Helical" evidence="1">
    <location>
        <begin position="367"/>
        <end position="385"/>
    </location>
</feature>
<dbReference type="eggNOG" id="arCOG00563">
    <property type="taxonomic scope" value="Archaea"/>
</dbReference>
<evidence type="ECO:0000256" key="1">
    <source>
        <dbReference type="SAM" id="Phobius"/>
    </source>
</evidence>
<evidence type="ECO:0008006" key="4">
    <source>
        <dbReference type="Google" id="ProtNLM"/>
    </source>
</evidence>
<dbReference type="EMBL" id="CP001338">
    <property type="protein sequence ID" value="ACL15895.1"/>
    <property type="molecule type" value="Genomic_DNA"/>
</dbReference>
<evidence type="ECO:0000313" key="3">
    <source>
        <dbReference type="Proteomes" id="UP000002457"/>
    </source>
</evidence>
<dbReference type="STRING" id="521011.Mpal_0522"/>
<dbReference type="OrthoDB" id="313199at2157"/>
<dbReference type="KEGG" id="mpl:Mpal_0522"/>
<feature type="transmembrane region" description="Helical" evidence="1">
    <location>
        <begin position="397"/>
        <end position="420"/>
    </location>
</feature>
<keyword evidence="3" id="KW-1185">Reference proteome</keyword>
<feature type="transmembrane region" description="Helical" evidence="1">
    <location>
        <begin position="281"/>
        <end position="297"/>
    </location>
</feature>
<dbReference type="PANTHER" id="PTHR10790">
    <property type="entry name" value="TPR-DOMAIN CONTAINING PROTEIN"/>
    <property type="match status" value="1"/>
</dbReference>
<feature type="transmembrane region" description="Helical" evidence="1">
    <location>
        <begin position="462"/>
        <end position="486"/>
    </location>
</feature>
<feature type="transmembrane region" description="Helical" evidence="1">
    <location>
        <begin position="197"/>
        <end position="217"/>
    </location>
</feature>
<protein>
    <recommendedName>
        <fullName evidence="4">YYY membrane protein</fullName>
    </recommendedName>
</protein>
<feature type="transmembrane region" description="Helical" evidence="1">
    <location>
        <begin position="6"/>
        <end position="24"/>
    </location>
</feature>
<dbReference type="AlphaFoldDB" id="B8GKL2"/>
<dbReference type="HOGENOM" id="CLU_011570_1_0_2"/>
<feature type="transmembrane region" description="Helical" evidence="1">
    <location>
        <begin position="152"/>
        <end position="185"/>
    </location>
</feature>
<keyword evidence="1" id="KW-0472">Membrane</keyword>
<feature type="transmembrane region" description="Helical" evidence="1">
    <location>
        <begin position="432"/>
        <end position="450"/>
    </location>
</feature>
<organism evidence="2 3">
    <name type="scientific">Methanosphaerula palustris (strain ATCC BAA-1556 / DSM 19958 / E1-9c)</name>
    <dbReference type="NCBI Taxonomy" id="521011"/>
    <lineage>
        <taxon>Archaea</taxon>
        <taxon>Methanobacteriati</taxon>
        <taxon>Methanobacteriota</taxon>
        <taxon>Stenosarchaea group</taxon>
        <taxon>Methanomicrobia</taxon>
        <taxon>Methanomicrobiales</taxon>
        <taxon>Methanoregulaceae</taxon>
        <taxon>Methanosphaerula</taxon>
    </lineage>
</organism>
<feature type="transmembrane region" description="Helical" evidence="1">
    <location>
        <begin position="303"/>
        <end position="318"/>
    </location>
</feature>
<dbReference type="NCBIfam" id="TIGR03662">
    <property type="entry name" value="Chlor_Arch_YYY"/>
    <property type="match status" value="1"/>
</dbReference>
<keyword evidence="1" id="KW-0812">Transmembrane</keyword>
<feature type="transmembrane region" description="Helical" evidence="1">
    <location>
        <begin position="506"/>
        <end position="527"/>
    </location>
</feature>